<feature type="domain" description="USP" evidence="3">
    <location>
        <begin position="305"/>
        <end position="608"/>
    </location>
</feature>
<accession>A0ABD2P0V2</accession>
<dbReference type="PROSITE" id="PS50235">
    <property type="entry name" value="USP_3"/>
    <property type="match status" value="1"/>
</dbReference>
<dbReference type="AlphaFoldDB" id="A0ABD2P0V2"/>
<dbReference type="SUPFAM" id="SSF54001">
    <property type="entry name" value="Cysteine proteinases"/>
    <property type="match status" value="1"/>
</dbReference>
<dbReference type="PROSITE" id="PS00972">
    <property type="entry name" value="USP_1"/>
    <property type="match status" value="1"/>
</dbReference>
<reference evidence="4 5" key="1">
    <citation type="journal article" date="2021" name="BMC Biol.">
        <title>Horizontally acquired antibacterial genes associated with adaptive radiation of ladybird beetles.</title>
        <authorList>
            <person name="Li H.S."/>
            <person name="Tang X.F."/>
            <person name="Huang Y.H."/>
            <person name="Xu Z.Y."/>
            <person name="Chen M.L."/>
            <person name="Du X.Y."/>
            <person name="Qiu B.Y."/>
            <person name="Chen P.T."/>
            <person name="Zhang W."/>
            <person name="Slipinski A."/>
            <person name="Escalona H.E."/>
            <person name="Waterhouse R.M."/>
            <person name="Zwick A."/>
            <person name="Pang H."/>
        </authorList>
    </citation>
    <scope>NUCLEOTIDE SEQUENCE [LARGE SCALE GENOMIC DNA]</scope>
    <source>
        <strain evidence="4">SYSU2018</strain>
    </source>
</reference>
<evidence type="ECO:0000313" key="4">
    <source>
        <dbReference type="EMBL" id="KAL3284292.1"/>
    </source>
</evidence>
<dbReference type="InterPro" id="IPR028889">
    <property type="entry name" value="USP"/>
</dbReference>
<dbReference type="InterPro" id="IPR018200">
    <property type="entry name" value="USP_CS"/>
</dbReference>
<evidence type="ECO:0000256" key="2">
    <source>
        <dbReference type="SAM" id="MobiDB-lite"/>
    </source>
</evidence>
<dbReference type="Pfam" id="PF21246">
    <property type="entry name" value="Usp38-like_N"/>
    <property type="match status" value="1"/>
</dbReference>
<dbReference type="Proteomes" id="UP001516400">
    <property type="component" value="Unassembled WGS sequence"/>
</dbReference>
<dbReference type="PANTHER" id="PTHR24006">
    <property type="entry name" value="UBIQUITIN CARBOXYL-TERMINAL HYDROLASE"/>
    <property type="match status" value="1"/>
</dbReference>
<evidence type="ECO:0000259" key="3">
    <source>
        <dbReference type="PROSITE" id="PS50235"/>
    </source>
</evidence>
<dbReference type="EMBL" id="JABFTP020000165">
    <property type="protein sequence ID" value="KAL3284292.1"/>
    <property type="molecule type" value="Genomic_DNA"/>
</dbReference>
<evidence type="ECO:0000313" key="5">
    <source>
        <dbReference type="Proteomes" id="UP001516400"/>
    </source>
</evidence>
<sequence>MAVKQKVVECVDPATTEVRLQLLLRALQGTPRDGLHRDKVCVDIVVSLGLCQIPSDLLEFKQFISDLNRVEGILKQECANAELMYATLRALYNEISDASKVLSPAMSIVLQLIDIDAIPSAVKWILNSGYSDQSLERALLNLCTWLTKWTYTSNLGPLVLSFMQGLEADQHFDILLEVTLATIEPLFMLLILPDSRKSVGPVVLYMLSKVQNSPDAFHKIIPCVQHVITSLEKENSDTSRDYIHKIVRLCAALMEHFPGYTALYGKLKPVLQPYFPMENYKELLHCKSWADINSTVSIRSSLGKVGLTNLGNTCYMNSVLQALFMTKLFRNEVLLMDKITMPLFHNLQDLFVLLQHSQKCTLSPNDILHLARPPGFQLGHQHDSSEFLGYLLDVLHEQERTVSEESLQQPTTSNGSGMNLANTIVQQSFGGKTMTVSTCDHCGRRSERSDNFRELQLSFPNNSENHSVTSLLHYYLQPEKLCGDNQYHCDKCKGLTDGERVTHIIETPRRLILTLKHFGYDSVSQQKTKLLHRVKLEDYIQLGEINYELYAAVVHCGSSVDSGHYYTFAKDNEDWYKFNDCLVLKTTAMQLCELKPPETPYILFYRSQDSEEPDNLQRTRLSQRLQSVLNKDTTEFESEKRKRPSRVYNTRQSRGNDDPPPPGCGGGGFTNSSSNMYVC</sequence>
<dbReference type="Gene3D" id="3.90.70.10">
    <property type="entry name" value="Cysteine proteinases"/>
    <property type="match status" value="1"/>
</dbReference>
<comment type="caution">
    <text evidence="4">The sequence shown here is derived from an EMBL/GenBank/DDBJ whole genome shotgun (WGS) entry which is preliminary data.</text>
</comment>
<comment type="similarity">
    <text evidence="1">Belongs to the peptidase C19 family.</text>
</comment>
<feature type="region of interest" description="Disordered" evidence="2">
    <location>
        <begin position="631"/>
        <end position="679"/>
    </location>
</feature>
<dbReference type="Pfam" id="PF00443">
    <property type="entry name" value="UCH"/>
    <property type="match status" value="1"/>
</dbReference>
<feature type="compositionally biased region" description="Polar residues" evidence="2">
    <location>
        <begin position="670"/>
        <end position="679"/>
    </location>
</feature>
<dbReference type="InterPro" id="IPR001394">
    <property type="entry name" value="Peptidase_C19_UCH"/>
</dbReference>
<keyword evidence="5" id="KW-1185">Reference proteome</keyword>
<dbReference type="InterPro" id="IPR038765">
    <property type="entry name" value="Papain-like_cys_pep_sf"/>
</dbReference>
<evidence type="ECO:0000256" key="1">
    <source>
        <dbReference type="ARBA" id="ARBA00009085"/>
    </source>
</evidence>
<organism evidence="4 5">
    <name type="scientific">Cryptolaemus montrouzieri</name>
    <dbReference type="NCBI Taxonomy" id="559131"/>
    <lineage>
        <taxon>Eukaryota</taxon>
        <taxon>Metazoa</taxon>
        <taxon>Ecdysozoa</taxon>
        <taxon>Arthropoda</taxon>
        <taxon>Hexapoda</taxon>
        <taxon>Insecta</taxon>
        <taxon>Pterygota</taxon>
        <taxon>Neoptera</taxon>
        <taxon>Endopterygota</taxon>
        <taxon>Coleoptera</taxon>
        <taxon>Polyphaga</taxon>
        <taxon>Cucujiformia</taxon>
        <taxon>Coccinelloidea</taxon>
        <taxon>Coccinellidae</taxon>
        <taxon>Scymninae</taxon>
        <taxon>Scymnini</taxon>
        <taxon>Cryptolaemus</taxon>
    </lineage>
</organism>
<dbReference type="PANTHER" id="PTHR24006:SF908">
    <property type="entry name" value="DEUBIQUITINATING APOPTOTIC INHIBITOR, ISOFORM A"/>
    <property type="match status" value="1"/>
</dbReference>
<dbReference type="InterPro" id="IPR049407">
    <property type="entry name" value="Usp38-like_N"/>
</dbReference>
<protein>
    <recommendedName>
        <fullName evidence="3">USP domain-containing protein</fullName>
    </recommendedName>
</protein>
<dbReference type="InterPro" id="IPR050164">
    <property type="entry name" value="Peptidase_C19"/>
</dbReference>
<name>A0ABD2P0V2_9CUCU</name>
<gene>
    <name evidence="4" type="ORF">HHI36_018450</name>
</gene>
<proteinExistence type="inferred from homology"/>